<reference evidence="1" key="2">
    <citation type="submission" date="2018-03" db="EMBL/GenBank/DDBJ databases">
        <title>The Triticum urartu genome reveals the dynamic nature of wheat genome evolution.</title>
        <authorList>
            <person name="Ling H."/>
            <person name="Ma B."/>
            <person name="Shi X."/>
            <person name="Liu H."/>
            <person name="Dong L."/>
            <person name="Sun H."/>
            <person name="Cao Y."/>
            <person name="Gao Q."/>
            <person name="Zheng S."/>
            <person name="Li Y."/>
            <person name="Yu Y."/>
            <person name="Du H."/>
            <person name="Qi M."/>
            <person name="Li Y."/>
            <person name="Yu H."/>
            <person name="Cui Y."/>
            <person name="Wang N."/>
            <person name="Chen C."/>
            <person name="Wu H."/>
            <person name="Zhao Y."/>
            <person name="Zhang J."/>
            <person name="Li Y."/>
            <person name="Zhou W."/>
            <person name="Zhang B."/>
            <person name="Hu W."/>
            <person name="Eijk M."/>
            <person name="Tang J."/>
            <person name="Witsenboer H."/>
            <person name="Zhao S."/>
            <person name="Li Z."/>
            <person name="Zhang A."/>
            <person name="Wang D."/>
            <person name="Liang C."/>
        </authorList>
    </citation>
    <scope>NUCLEOTIDE SEQUENCE [LARGE SCALE GENOMIC DNA]</scope>
    <source>
        <strain evidence="1">cv. G1812</strain>
    </source>
</reference>
<accession>A0A8R7V7I6</accession>
<name>A0A8R7V7I6_TRIUA</name>
<reference evidence="2" key="1">
    <citation type="journal article" date="2013" name="Nature">
        <title>Draft genome of the wheat A-genome progenitor Triticum urartu.</title>
        <authorList>
            <person name="Ling H.Q."/>
            <person name="Zhao S."/>
            <person name="Liu D."/>
            <person name="Wang J."/>
            <person name="Sun H."/>
            <person name="Zhang C."/>
            <person name="Fan H."/>
            <person name="Li D."/>
            <person name="Dong L."/>
            <person name="Tao Y."/>
            <person name="Gao C."/>
            <person name="Wu H."/>
            <person name="Li Y."/>
            <person name="Cui Y."/>
            <person name="Guo X."/>
            <person name="Zheng S."/>
            <person name="Wang B."/>
            <person name="Yu K."/>
            <person name="Liang Q."/>
            <person name="Yang W."/>
            <person name="Lou X."/>
            <person name="Chen J."/>
            <person name="Feng M."/>
            <person name="Jian J."/>
            <person name="Zhang X."/>
            <person name="Luo G."/>
            <person name="Jiang Y."/>
            <person name="Liu J."/>
            <person name="Wang Z."/>
            <person name="Sha Y."/>
            <person name="Zhang B."/>
            <person name="Wu H."/>
            <person name="Tang D."/>
            <person name="Shen Q."/>
            <person name="Xue P."/>
            <person name="Zou S."/>
            <person name="Wang X."/>
            <person name="Liu X."/>
            <person name="Wang F."/>
            <person name="Yang Y."/>
            <person name="An X."/>
            <person name="Dong Z."/>
            <person name="Zhang K."/>
            <person name="Zhang X."/>
            <person name="Luo M.C."/>
            <person name="Dvorak J."/>
            <person name="Tong Y."/>
            <person name="Wang J."/>
            <person name="Yang H."/>
            <person name="Li Z."/>
            <person name="Wang D."/>
            <person name="Zhang A."/>
            <person name="Wang J."/>
        </authorList>
    </citation>
    <scope>NUCLEOTIDE SEQUENCE</scope>
    <source>
        <strain evidence="2">cv. G1812</strain>
    </source>
</reference>
<keyword evidence="2" id="KW-1185">Reference proteome</keyword>
<dbReference type="AlphaFoldDB" id="A0A8R7V7I6"/>
<reference evidence="1" key="3">
    <citation type="submission" date="2022-06" db="UniProtKB">
        <authorList>
            <consortium name="EnsemblPlants"/>
        </authorList>
    </citation>
    <scope>IDENTIFICATION</scope>
</reference>
<evidence type="ECO:0000313" key="2">
    <source>
        <dbReference type="Proteomes" id="UP000015106"/>
    </source>
</evidence>
<sequence length="27" mass="2819">MSTTAGACPYLLMNSTKTDMNPSLSSP</sequence>
<proteinExistence type="predicted"/>
<dbReference type="EnsemblPlants" id="TuG1812G0700003394.01.T01">
    <property type="protein sequence ID" value="TuG1812G0700003394.01.T01.cds379797"/>
    <property type="gene ID" value="TuG1812G0700003394.01"/>
</dbReference>
<dbReference type="Proteomes" id="UP000015106">
    <property type="component" value="Chromosome 7"/>
</dbReference>
<evidence type="ECO:0000313" key="1">
    <source>
        <dbReference type="EnsemblPlants" id="TuG1812G0700003394.01.T01.cds379797"/>
    </source>
</evidence>
<protein>
    <submittedName>
        <fullName evidence="1">Uncharacterized protein</fullName>
    </submittedName>
</protein>
<dbReference type="Gramene" id="TuG1812G0700003394.01.T01">
    <property type="protein sequence ID" value="TuG1812G0700003394.01.T01.cds379797"/>
    <property type="gene ID" value="TuG1812G0700003394.01"/>
</dbReference>
<organism evidence="1 2">
    <name type="scientific">Triticum urartu</name>
    <name type="common">Red wild einkorn</name>
    <name type="synonym">Crithodium urartu</name>
    <dbReference type="NCBI Taxonomy" id="4572"/>
    <lineage>
        <taxon>Eukaryota</taxon>
        <taxon>Viridiplantae</taxon>
        <taxon>Streptophyta</taxon>
        <taxon>Embryophyta</taxon>
        <taxon>Tracheophyta</taxon>
        <taxon>Spermatophyta</taxon>
        <taxon>Magnoliopsida</taxon>
        <taxon>Liliopsida</taxon>
        <taxon>Poales</taxon>
        <taxon>Poaceae</taxon>
        <taxon>BOP clade</taxon>
        <taxon>Pooideae</taxon>
        <taxon>Triticodae</taxon>
        <taxon>Triticeae</taxon>
        <taxon>Triticinae</taxon>
        <taxon>Triticum</taxon>
    </lineage>
</organism>